<keyword evidence="2" id="KW-0808">Transferase</keyword>
<protein>
    <submittedName>
        <fullName evidence="2">Glycosyltransferase family 4 protein</fullName>
        <ecNumber evidence="2">2.4.-.-</ecNumber>
    </submittedName>
</protein>
<dbReference type="EC" id="2.4.-.-" evidence="2"/>
<dbReference type="PANTHER" id="PTHR45947:SF3">
    <property type="entry name" value="SULFOQUINOVOSYL TRANSFERASE SQD2"/>
    <property type="match status" value="1"/>
</dbReference>
<reference evidence="2" key="1">
    <citation type="submission" date="2023-06" db="EMBL/GenBank/DDBJ databases">
        <authorList>
            <person name="Zeman M."/>
            <person name="Kubasova T."/>
            <person name="Jahodarova E."/>
            <person name="Nykrynova M."/>
            <person name="Rychlik I."/>
        </authorList>
    </citation>
    <scope>NUCLEOTIDE SEQUENCE</scope>
    <source>
        <strain evidence="2">84_SSukc20</strain>
    </source>
</reference>
<dbReference type="SUPFAM" id="SSF53756">
    <property type="entry name" value="UDP-Glycosyltransferase/glycogen phosphorylase"/>
    <property type="match status" value="1"/>
</dbReference>
<dbReference type="Gene3D" id="3.40.50.2000">
    <property type="entry name" value="Glycogen Phosphorylase B"/>
    <property type="match status" value="2"/>
</dbReference>
<evidence type="ECO:0000259" key="1">
    <source>
        <dbReference type="Pfam" id="PF00534"/>
    </source>
</evidence>
<organism evidence="2 3">
    <name type="scientific">Bacteroides gallinaceum</name>
    <dbReference type="NCBI Taxonomy" id="1462571"/>
    <lineage>
        <taxon>Bacteria</taxon>
        <taxon>Pseudomonadati</taxon>
        <taxon>Bacteroidota</taxon>
        <taxon>Bacteroidia</taxon>
        <taxon>Bacteroidales</taxon>
        <taxon>Bacteroidaceae</taxon>
        <taxon>Bacteroides</taxon>
    </lineage>
</organism>
<dbReference type="PANTHER" id="PTHR45947">
    <property type="entry name" value="SULFOQUINOVOSYL TRANSFERASE SQD2"/>
    <property type="match status" value="1"/>
</dbReference>
<dbReference type="Proteomes" id="UP001167871">
    <property type="component" value="Unassembled WGS sequence"/>
</dbReference>
<reference evidence="2" key="2">
    <citation type="submission" date="2024-05" db="EMBL/GenBank/DDBJ databases">
        <title>Identification and characterization of horizontal gene transfer across gut microbiota members of farm animals based on homology search.</title>
        <authorList>
            <person name="Schwarzerova J."/>
            <person name="Nykrynova M."/>
            <person name="Jureckova K."/>
            <person name="Cejkova D."/>
            <person name="Rychlik I."/>
        </authorList>
    </citation>
    <scope>NUCLEOTIDE SEQUENCE</scope>
    <source>
        <strain evidence="2">84_SSukc20</strain>
    </source>
</reference>
<sequence length="366" mass="42021">MKKLLIFHPYLAPYRIDLYNYLSKITNLKVLLTGSNAEIATLGFDLEQINKLAEFDYCYYQKGIRIGRHLLSSIYWKVIKEFRPDIILAHELGINTLFAILLRPLFNYEIYITIDDSPSMALHYGFKRELLRKWIFRHIHGALVVNPQVKNYLENKYKSSDCEYLYFPIIQNDVVLENKINSAQEKADEYTKLYKLDAKKIILFVGRLETIKAPDRLIETYESLNDKSSILVIVGKGSLLPHLKQHVKEKGLENKVILTGALSGKELYAWYYLAHLFVLPSTFEPFGAVVNEALVAGCYTIVSDKVGASSLINKSNGDVFKSGDYGQLAHILLNALNKLPIIKKHQNQMPKQFNAFFKDLQSFLSL</sequence>
<accession>A0ABT7X4H1</accession>
<evidence type="ECO:0000313" key="3">
    <source>
        <dbReference type="Proteomes" id="UP001167871"/>
    </source>
</evidence>
<proteinExistence type="predicted"/>
<dbReference type="InterPro" id="IPR050194">
    <property type="entry name" value="Glycosyltransferase_grp1"/>
</dbReference>
<keyword evidence="2" id="KW-0328">Glycosyltransferase</keyword>
<feature type="domain" description="Glycosyl transferase family 1" evidence="1">
    <location>
        <begin position="197"/>
        <end position="338"/>
    </location>
</feature>
<dbReference type="InterPro" id="IPR001296">
    <property type="entry name" value="Glyco_trans_1"/>
</dbReference>
<gene>
    <name evidence="2" type="ORF">QVO10_06230</name>
</gene>
<dbReference type="GO" id="GO:0016757">
    <property type="term" value="F:glycosyltransferase activity"/>
    <property type="evidence" value="ECO:0007669"/>
    <property type="project" value="UniProtKB-KW"/>
</dbReference>
<evidence type="ECO:0000313" key="2">
    <source>
        <dbReference type="EMBL" id="MDN0048987.1"/>
    </source>
</evidence>
<dbReference type="CDD" id="cd03801">
    <property type="entry name" value="GT4_PimA-like"/>
    <property type="match status" value="1"/>
</dbReference>
<dbReference type="EMBL" id="JAUEII010000010">
    <property type="protein sequence ID" value="MDN0048987.1"/>
    <property type="molecule type" value="Genomic_DNA"/>
</dbReference>
<keyword evidence="3" id="KW-1185">Reference proteome</keyword>
<dbReference type="RefSeq" id="WP_301639309.1">
    <property type="nucleotide sequence ID" value="NZ_JAUEII010000010.1"/>
</dbReference>
<comment type="caution">
    <text evidence="2">The sequence shown here is derived from an EMBL/GenBank/DDBJ whole genome shotgun (WGS) entry which is preliminary data.</text>
</comment>
<name>A0ABT7X4H1_9BACE</name>
<dbReference type="Pfam" id="PF00534">
    <property type="entry name" value="Glycos_transf_1"/>
    <property type="match status" value="1"/>
</dbReference>